<keyword evidence="2" id="KW-0472">Membrane</keyword>
<reference evidence="3" key="1">
    <citation type="submission" date="2022-10" db="EMBL/GenBank/DDBJ databases">
        <title>Novel sulphate-reducing endosymbionts in the free-living metamonad Anaeramoeba.</title>
        <authorList>
            <person name="Jerlstrom-Hultqvist J."/>
            <person name="Cepicka I."/>
            <person name="Gallot-Lavallee L."/>
            <person name="Salas-Leiva D."/>
            <person name="Curtis B.A."/>
            <person name="Zahonova K."/>
            <person name="Pipaliya S."/>
            <person name="Dacks J."/>
            <person name="Roger A.J."/>
        </authorList>
    </citation>
    <scope>NUCLEOTIDE SEQUENCE</scope>
    <source>
        <strain evidence="3">BMAN</strain>
    </source>
</reference>
<dbReference type="Proteomes" id="UP001149090">
    <property type="component" value="Unassembled WGS sequence"/>
</dbReference>
<dbReference type="AlphaFoldDB" id="A0A9Q0L650"/>
<accession>A0A9Q0L650</accession>
<evidence type="ECO:0000313" key="3">
    <source>
        <dbReference type="EMBL" id="KAJ5066090.1"/>
    </source>
</evidence>
<protein>
    <submittedName>
        <fullName evidence="3">Uncharacterized protein</fullName>
    </submittedName>
</protein>
<proteinExistence type="predicted"/>
<keyword evidence="2" id="KW-0812">Transmembrane</keyword>
<feature type="transmembrane region" description="Helical" evidence="2">
    <location>
        <begin position="41"/>
        <end position="69"/>
    </location>
</feature>
<feature type="compositionally biased region" description="Basic and acidic residues" evidence="1">
    <location>
        <begin position="96"/>
        <end position="106"/>
    </location>
</feature>
<dbReference type="EMBL" id="JAPDFW010000147">
    <property type="protein sequence ID" value="KAJ5066090.1"/>
    <property type="molecule type" value="Genomic_DNA"/>
</dbReference>
<evidence type="ECO:0000256" key="1">
    <source>
        <dbReference type="SAM" id="MobiDB-lite"/>
    </source>
</evidence>
<comment type="caution">
    <text evidence="3">The sequence shown here is derived from an EMBL/GenBank/DDBJ whole genome shotgun (WGS) entry which is preliminary data.</text>
</comment>
<evidence type="ECO:0000256" key="2">
    <source>
        <dbReference type="SAM" id="Phobius"/>
    </source>
</evidence>
<gene>
    <name evidence="3" type="ORF">M0811_03423</name>
</gene>
<feature type="region of interest" description="Disordered" evidence="1">
    <location>
        <begin position="79"/>
        <end position="106"/>
    </location>
</feature>
<feature type="region of interest" description="Disordered" evidence="1">
    <location>
        <begin position="1"/>
        <end position="24"/>
    </location>
</feature>
<name>A0A9Q0L650_ANAIG</name>
<evidence type="ECO:0000313" key="4">
    <source>
        <dbReference type="Proteomes" id="UP001149090"/>
    </source>
</evidence>
<sequence>MEEKQEEQKENELNETETPTTNPFKKAFTNTIPFFGKEFPAWSFMIALLILTSLFGLKGLIIFLVFYFIGKCFGRPPHFPPPPSDSNNKTSCSRIRTLDDYPHYGG</sequence>
<feature type="compositionally biased region" description="Polar residues" evidence="1">
    <location>
        <begin position="85"/>
        <end position="94"/>
    </location>
</feature>
<organism evidence="3 4">
    <name type="scientific">Anaeramoeba ignava</name>
    <name type="common">Anaerobic marine amoeba</name>
    <dbReference type="NCBI Taxonomy" id="1746090"/>
    <lineage>
        <taxon>Eukaryota</taxon>
        <taxon>Metamonada</taxon>
        <taxon>Anaeramoebidae</taxon>
        <taxon>Anaeramoeba</taxon>
    </lineage>
</organism>
<feature type="compositionally biased region" description="Basic and acidic residues" evidence="1">
    <location>
        <begin position="1"/>
        <end position="12"/>
    </location>
</feature>
<keyword evidence="4" id="KW-1185">Reference proteome</keyword>
<keyword evidence="2" id="KW-1133">Transmembrane helix</keyword>